<dbReference type="Pfam" id="PF00155">
    <property type="entry name" value="Aminotran_1_2"/>
    <property type="match status" value="1"/>
</dbReference>
<accession>A0AAD6KDL3</accession>
<sequence length="178" mass="19795">MLLSVLFNQLSSIPMLPLMESFQQGAQEIPVGNVFSYQHLNKVAETARKLGIFVIADEVYAHLAFGNNPYVPMGEFGSIVPKYGIVDSIKSYFNISSNPATFVQAAIPQIFEKTKDDFFSKIINIMREAADVKLNLSLLEDISDDTDFCLKLAREESVIILPRSGCGTEELAPDNIFH</sequence>
<dbReference type="SUPFAM" id="SSF53383">
    <property type="entry name" value="PLP-dependent transferases"/>
    <property type="match status" value="1"/>
</dbReference>
<dbReference type="InterPro" id="IPR015424">
    <property type="entry name" value="PyrdxlP-dep_Trfase"/>
</dbReference>
<evidence type="ECO:0000313" key="3">
    <source>
        <dbReference type="Proteomes" id="UP001162972"/>
    </source>
</evidence>
<dbReference type="Gene3D" id="3.90.1150.10">
    <property type="entry name" value="Aspartate Aminotransferase, domain 1"/>
    <property type="match status" value="1"/>
</dbReference>
<reference evidence="2 3" key="1">
    <citation type="journal article" date="2023" name="Int. J. Mol. Sci.">
        <title>De Novo Assembly and Annotation of 11 Diverse Shrub Willow (Salix) Genomes Reveals Novel Gene Organization in Sex-Linked Regions.</title>
        <authorList>
            <person name="Hyden B."/>
            <person name="Feng K."/>
            <person name="Yates T.B."/>
            <person name="Jawdy S."/>
            <person name="Cereghino C."/>
            <person name="Smart L.B."/>
            <person name="Muchero W."/>
        </authorList>
    </citation>
    <scope>NUCLEOTIDE SEQUENCE [LARGE SCALE GENOMIC DNA]</scope>
    <source>
        <tissue evidence="2">Shoot tip</tissue>
    </source>
</reference>
<dbReference type="Gene3D" id="3.40.640.10">
    <property type="entry name" value="Type I PLP-dependent aspartate aminotransferase-like (Major domain)"/>
    <property type="match status" value="1"/>
</dbReference>
<evidence type="ECO:0000259" key="1">
    <source>
        <dbReference type="Pfam" id="PF00155"/>
    </source>
</evidence>
<protein>
    <recommendedName>
        <fullName evidence="1">Aminotransferase class I/classII large domain-containing protein</fullName>
    </recommendedName>
</protein>
<name>A0AAD6KDL3_9ROSI</name>
<comment type="caution">
    <text evidence="2">The sequence shown here is derived from an EMBL/GenBank/DDBJ whole genome shotgun (WGS) entry which is preliminary data.</text>
</comment>
<dbReference type="AlphaFoldDB" id="A0AAD6KDL3"/>
<dbReference type="InterPro" id="IPR015421">
    <property type="entry name" value="PyrdxlP-dep_Trfase_major"/>
</dbReference>
<gene>
    <name evidence="2" type="ORF">OIU84_027902</name>
</gene>
<dbReference type="Proteomes" id="UP001162972">
    <property type="component" value="Chromosome 17"/>
</dbReference>
<dbReference type="InterPro" id="IPR004839">
    <property type="entry name" value="Aminotransferase_I/II_large"/>
</dbReference>
<dbReference type="InterPro" id="IPR015422">
    <property type="entry name" value="PyrdxlP-dep_Trfase_small"/>
</dbReference>
<dbReference type="GO" id="GO:0006572">
    <property type="term" value="P:L-tyrosine catabolic process"/>
    <property type="evidence" value="ECO:0007669"/>
    <property type="project" value="TreeGrafter"/>
</dbReference>
<dbReference type="GO" id="GO:0030170">
    <property type="term" value="F:pyridoxal phosphate binding"/>
    <property type="evidence" value="ECO:0007669"/>
    <property type="project" value="InterPro"/>
</dbReference>
<evidence type="ECO:0000313" key="2">
    <source>
        <dbReference type="EMBL" id="KAJ6420454.1"/>
    </source>
</evidence>
<dbReference type="PANTHER" id="PTHR45744">
    <property type="entry name" value="TYROSINE AMINOTRANSFERASE"/>
    <property type="match status" value="1"/>
</dbReference>
<organism evidence="2 3">
    <name type="scientific">Salix udensis</name>
    <dbReference type="NCBI Taxonomy" id="889485"/>
    <lineage>
        <taxon>Eukaryota</taxon>
        <taxon>Viridiplantae</taxon>
        <taxon>Streptophyta</taxon>
        <taxon>Embryophyta</taxon>
        <taxon>Tracheophyta</taxon>
        <taxon>Spermatophyta</taxon>
        <taxon>Magnoliopsida</taxon>
        <taxon>eudicotyledons</taxon>
        <taxon>Gunneridae</taxon>
        <taxon>Pentapetalae</taxon>
        <taxon>rosids</taxon>
        <taxon>fabids</taxon>
        <taxon>Malpighiales</taxon>
        <taxon>Salicaceae</taxon>
        <taxon>Saliceae</taxon>
        <taxon>Salix</taxon>
    </lineage>
</organism>
<proteinExistence type="predicted"/>
<feature type="domain" description="Aminotransferase class I/classII large" evidence="1">
    <location>
        <begin position="30"/>
        <end position="71"/>
    </location>
</feature>
<keyword evidence="3" id="KW-1185">Reference proteome</keyword>
<dbReference type="GO" id="GO:0004838">
    <property type="term" value="F:L-tyrosine-2-oxoglutarate transaminase activity"/>
    <property type="evidence" value="ECO:0007669"/>
    <property type="project" value="TreeGrafter"/>
</dbReference>
<dbReference type="PANTHER" id="PTHR45744:SF40">
    <property type="entry name" value="TYROSINE TRANSAMINASE FAMILY PROTEIN ISOFORM 1"/>
    <property type="match status" value="1"/>
</dbReference>
<dbReference type="EMBL" id="JAPFFJ010000008">
    <property type="protein sequence ID" value="KAJ6420454.1"/>
    <property type="molecule type" value="Genomic_DNA"/>
</dbReference>